<dbReference type="GO" id="GO:0004713">
    <property type="term" value="F:protein tyrosine kinase activity"/>
    <property type="evidence" value="ECO:0007669"/>
    <property type="project" value="TreeGrafter"/>
</dbReference>
<dbReference type="Gene3D" id="1.10.287.210">
    <property type="match status" value="1"/>
</dbReference>
<dbReference type="Gene3D" id="3.30.1890.10">
    <property type="entry name" value="FepE-like"/>
    <property type="match status" value="1"/>
</dbReference>
<evidence type="ECO:0000256" key="1">
    <source>
        <dbReference type="ARBA" id="ARBA00004651"/>
    </source>
</evidence>
<evidence type="ECO:0000259" key="8">
    <source>
        <dbReference type="Pfam" id="PF13807"/>
    </source>
</evidence>
<proteinExistence type="predicted"/>
<dbReference type="Pfam" id="PF13807">
    <property type="entry name" value="GNVR"/>
    <property type="match status" value="1"/>
</dbReference>
<comment type="subcellular location">
    <subcellularLocation>
        <location evidence="1">Cell membrane</location>
        <topology evidence="1">Multi-pass membrane protein</topology>
    </subcellularLocation>
</comment>
<dbReference type="AlphaFoldDB" id="A0A2H9U7Y3"/>
<feature type="transmembrane region" description="Helical" evidence="6">
    <location>
        <begin position="35"/>
        <end position="53"/>
    </location>
</feature>
<dbReference type="InterPro" id="IPR050445">
    <property type="entry name" value="Bact_polysacc_biosynth/exp"/>
</dbReference>
<feature type="domain" description="Tyrosine-protein kinase G-rich" evidence="8">
    <location>
        <begin position="323"/>
        <end position="354"/>
    </location>
</feature>
<feature type="transmembrane region" description="Helical" evidence="6">
    <location>
        <begin position="332"/>
        <end position="355"/>
    </location>
</feature>
<evidence type="ECO:0000256" key="6">
    <source>
        <dbReference type="SAM" id="Phobius"/>
    </source>
</evidence>
<evidence type="ECO:0000313" key="9">
    <source>
        <dbReference type="EMBL" id="PJG60157.1"/>
    </source>
</evidence>
<dbReference type="Proteomes" id="UP000235861">
    <property type="component" value="Unassembled WGS sequence"/>
</dbReference>
<dbReference type="InterPro" id="IPR032807">
    <property type="entry name" value="GNVR"/>
</dbReference>
<comment type="caution">
    <text evidence="9">The sequence shown here is derived from an EMBL/GenBank/DDBJ whole genome shotgun (WGS) entry which is preliminary data.</text>
</comment>
<evidence type="ECO:0000259" key="7">
    <source>
        <dbReference type="Pfam" id="PF02706"/>
    </source>
</evidence>
<evidence type="ECO:0000256" key="4">
    <source>
        <dbReference type="ARBA" id="ARBA00022989"/>
    </source>
</evidence>
<dbReference type="GO" id="GO:0005886">
    <property type="term" value="C:plasma membrane"/>
    <property type="evidence" value="ECO:0007669"/>
    <property type="project" value="UniProtKB-SubCell"/>
</dbReference>
<evidence type="ECO:0000256" key="2">
    <source>
        <dbReference type="ARBA" id="ARBA00022475"/>
    </source>
</evidence>
<evidence type="ECO:0000256" key="5">
    <source>
        <dbReference type="ARBA" id="ARBA00023136"/>
    </source>
</evidence>
<feature type="domain" description="Polysaccharide chain length determinant N-terminal" evidence="7">
    <location>
        <begin position="19"/>
        <end position="92"/>
    </location>
</feature>
<evidence type="ECO:0000313" key="10">
    <source>
        <dbReference type="Proteomes" id="UP000235861"/>
    </source>
</evidence>
<name>A0A2H9U7Y3_9GAMM</name>
<dbReference type="EMBL" id="PGGC01000027">
    <property type="protein sequence ID" value="PJG60157.1"/>
    <property type="molecule type" value="Genomic_DNA"/>
</dbReference>
<dbReference type="Pfam" id="PF02706">
    <property type="entry name" value="Wzz"/>
    <property type="match status" value="1"/>
</dbReference>
<keyword evidence="10" id="KW-1185">Reference proteome</keyword>
<reference evidence="9 10" key="1">
    <citation type="submission" date="2017-11" db="EMBL/GenBank/DDBJ databases">
        <title>Draft genome sequence of environmental isolate Aeromonas cavernicola sp. nov. MDC 2508.</title>
        <authorList>
            <person name="Colston S.M."/>
            <person name="Navarro A."/>
            <person name="Martinez-Murcia A.J."/>
            <person name="Graf J."/>
        </authorList>
    </citation>
    <scope>NUCLEOTIDE SEQUENCE [LARGE SCALE GENOMIC DNA]</scope>
    <source>
        <strain evidence="9 10">MDC 2508</strain>
    </source>
</reference>
<gene>
    <name evidence="9" type="ORF">CUC53_03415</name>
</gene>
<sequence>MNDKVPSIPPQLMHTVSSDEIDLRELVLVLWRHKTFILLVTILFTAIGISYALTARQVWVSQAVITSPSIEQLNTLKLDIDKLSSTIPLELMNQIDLSEFSKAELYKSFIYTFNSIDNKRQFFEERGIIAEELSKKDDGDEKHKKALVNRLSEGVIAKLADKTSNDMTLSFSADTAVLAKQRLQDYIAFTQKKQTLDKYSALNYIIKNRVDTLTIKYDNLKTDTLKTLQDNINRIQYSLRISQAAGVEKPLERTYSGSELFNIDLGSKALAEKLKVFEEIKNPELLDPKLGQIRLRLDSLKSLKLTPVPFYSFQMLGSPEEPLTRDKPKRSLIVVLATLLGGMLAVAIVLVRHAFRKPAAQQ</sequence>
<dbReference type="PANTHER" id="PTHR32309">
    <property type="entry name" value="TYROSINE-PROTEIN KINASE"/>
    <property type="match status" value="1"/>
</dbReference>
<accession>A0A2H9U7Y3</accession>
<evidence type="ECO:0000256" key="3">
    <source>
        <dbReference type="ARBA" id="ARBA00022692"/>
    </source>
</evidence>
<dbReference type="OrthoDB" id="9775724at2"/>
<keyword evidence="4 6" id="KW-1133">Transmembrane helix</keyword>
<organism evidence="9 10">
    <name type="scientific">Aeromonas cavernicola</name>
    <dbReference type="NCBI Taxonomy" id="1006623"/>
    <lineage>
        <taxon>Bacteria</taxon>
        <taxon>Pseudomonadati</taxon>
        <taxon>Pseudomonadota</taxon>
        <taxon>Gammaproteobacteria</taxon>
        <taxon>Aeromonadales</taxon>
        <taxon>Aeromonadaceae</taxon>
        <taxon>Aeromonas</taxon>
    </lineage>
</organism>
<dbReference type="SUPFAM" id="SSF160355">
    <property type="entry name" value="Bacterial polysaccharide co-polymerase-like"/>
    <property type="match status" value="1"/>
</dbReference>
<dbReference type="InterPro" id="IPR003856">
    <property type="entry name" value="LPS_length_determ_N"/>
</dbReference>
<protein>
    <submittedName>
        <fullName evidence="9">O-antigen chain length regulator</fullName>
    </submittedName>
</protein>
<keyword evidence="2" id="KW-1003">Cell membrane</keyword>
<keyword evidence="5 6" id="KW-0472">Membrane</keyword>
<dbReference type="PANTHER" id="PTHR32309:SF13">
    <property type="entry name" value="FERRIC ENTEROBACTIN TRANSPORT PROTEIN FEPE"/>
    <property type="match status" value="1"/>
</dbReference>
<keyword evidence="3 6" id="KW-0812">Transmembrane</keyword>
<dbReference type="RefSeq" id="WP_100292853.1">
    <property type="nucleotide sequence ID" value="NZ_PGGC01000027.1"/>
</dbReference>